<accession>A0ABS2DBV9</accession>
<name>A0ABS2DBV9_9SPHN</name>
<evidence type="ECO:0000313" key="4">
    <source>
        <dbReference type="Proteomes" id="UP000763641"/>
    </source>
</evidence>
<comment type="caution">
    <text evidence="3">The sequence shown here is derived from an EMBL/GenBank/DDBJ whole genome shotgun (WGS) entry which is preliminary data.</text>
</comment>
<evidence type="ECO:0000256" key="1">
    <source>
        <dbReference type="SAM" id="MobiDB-lite"/>
    </source>
</evidence>
<dbReference type="Proteomes" id="UP000763641">
    <property type="component" value="Unassembled WGS sequence"/>
</dbReference>
<evidence type="ECO:0000256" key="2">
    <source>
        <dbReference type="SAM" id="SignalP"/>
    </source>
</evidence>
<feature type="signal peptide" evidence="2">
    <location>
        <begin position="1"/>
        <end position="29"/>
    </location>
</feature>
<evidence type="ECO:0008006" key="5">
    <source>
        <dbReference type="Google" id="ProtNLM"/>
    </source>
</evidence>
<protein>
    <recommendedName>
        <fullName evidence="5">Lipoprotein</fullName>
    </recommendedName>
</protein>
<keyword evidence="4" id="KW-1185">Reference proteome</keyword>
<dbReference type="RefSeq" id="WP_204200523.1">
    <property type="nucleotide sequence ID" value="NZ_JAFEMC010000008.1"/>
</dbReference>
<evidence type="ECO:0000313" key="3">
    <source>
        <dbReference type="EMBL" id="MBM6578427.1"/>
    </source>
</evidence>
<reference evidence="3 4" key="1">
    <citation type="submission" date="2020-12" db="EMBL/GenBank/DDBJ databases">
        <title>Sphingomonas sp.</title>
        <authorList>
            <person name="Kim M.K."/>
        </authorList>
    </citation>
    <scope>NUCLEOTIDE SEQUENCE [LARGE SCALE GENOMIC DNA]</scope>
    <source>
        <strain evidence="3 4">BT552</strain>
    </source>
</reference>
<feature type="chain" id="PRO_5047093264" description="Lipoprotein" evidence="2">
    <location>
        <begin position="30"/>
        <end position="234"/>
    </location>
</feature>
<keyword evidence="2" id="KW-0732">Signal</keyword>
<proteinExistence type="predicted"/>
<sequence>MTTFTSSIASRTFAPLLLPVLLIAGCGPAGNGRAENASATAPDRVADRPATATAPATPVAIAGTLGGKQDLAVVYTADLAQAVAGARKIPFRAKGDIGGMICSPATISGKDAASRALTLTLPENAETRAHVLTVVAPERGLLEIYSPYDGAAEADDLVIPSQTIAWAKARTRNVFTTNTDQLDGLRPGRDAPEPLFLEAGRYRFALVSGIDAALLKANGAQVEVMAACSFDWTP</sequence>
<gene>
    <name evidence="3" type="ORF">ILT43_18765</name>
</gene>
<feature type="region of interest" description="Disordered" evidence="1">
    <location>
        <begin position="33"/>
        <end position="52"/>
    </location>
</feature>
<dbReference type="EMBL" id="JAFEMC010000008">
    <property type="protein sequence ID" value="MBM6578427.1"/>
    <property type="molecule type" value="Genomic_DNA"/>
</dbReference>
<organism evidence="3 4">
    <name type="scientific">Sphingomonas longa</name>
    <dbReference type="NCBI Taxonomy" id="2778730"/>
    <lineage>
        <taxon>Bacteria</taxon>
        <taxon>Pseudomonadati</taxon>
        <taxon>Pseudomonadota</taxon>
        <taxon>Alphaproteobacteria</taxon>
        <taxon>Sphingomonadales</taxon>
        <taxon>Sphingomonadaceae</taxon>
        <taxon>Sphingomonas</taxon>
    </lineage>
</organism>